<gene>
    <name evidence="8" type="ORF">HHK36_020594</name>
</gene>
<sequence>MEETTIEEGENNLELEVAPALVAVHPLENSVAVAVGSELRVFDLQECDSNGLELPLTGDSGCLKAWFLLEDGSTEGGLLPRSPDVASAKQDGICLLGAGLRDCSVSLLDNSGGSFHMDSMRAIRFGANGRLFASAGDDKLVKIWTTDSWHCIHTVCSEKRVSAVAISHDGLFVCFADKFGVVWVVGLDVGNENQALVNKKAAPIFSHYCSIITSLEFSPNGQFIVSADRDFKIRVTVFPKNPINGAHEIQSFCLGHSESNSRVGIREGVGVSFWSGNDIEEKIPAIHLGISWWRVICCHCHEFIGRFVSCLAFVCTPDYPLGFLLSGSGDSKVCLWDFTSGSLLYACEVGAEAGLINSNGGEEMCYPAVTDLRASPDGTLVAVAIQRQDVRRGDAPFDLIDLSHIFEEDDPLDVWLGDPGEPVLDEPGDLARPNTYLARCVDDCMVGSRPSGGAGTSQRRHSQARLSGARPGRGNVDDDDEFNELMRTPRSQEEGVHDQGEVVYMGEVFIPTSVGMSAERLWMVMGASNLRGSDSPSLARMRVVSGFKKSNTNSVEPEPIVLEDKNVPGGEKLLDKLQGSVSIAIEEKAFVAAADSVKTAMHEVSRLLRTVNWSVVWPNIWNAGISVQ</sequence>
<name>A0A834YZ98_TETSI</name>
<dbReference type="GO" id="GO:0006400">
    <property type="term" value="P:tRNA modification"/>
    <property type="evidence" value="ECO:0007669"/>
    <property type="project" value="TreeGrafter"/>
</dbReference>
<proteinExistence type="predicted"/>
<dbReference type="GO" id="GO:0005634">
    <property type="term" value="C:nucleus"/>
    <property type="evidence" value="ECO:0007669"/>
    <property type="project" value="UniProtKB-SubCell"/>
</dbReference>
<dbReference type="InterPro" id="IPR015943">
    <property type="entry name" value="WD40/YVTN_repeat-like_dom_sf"/>
</dbReference>
<evidence type="ECO:0000256" key="5">
    <source>
        <dbReference type="ARBA" id="ARBA00023242"/>
    </source>
</evidence>
<feature type="repeat" description="WD" evidence="6">
    <location>
        <begin position="323"/>
        <end position="346"/>
    </location>
</feature>
<feature type="region of interest" description="Disordered" evidence="7">
    <location>
        <begin position="449"/>
        <end position="481"/>
    </location>
</feature>
<evidence type="ECO:0000256" key="6">
    <source>
        <dbReference type="PROSITE-ProRule" id="PRU00221"/>
    </source>
</evidence>
<dbReference type="PANTHER" id="PTHR16288:SF0">
    <property type="entry name" value="TRNA (GUANINE-N(7)-)-METHYLTRANSFERASE NON-CATALYTIC SUBUNIT WDR4"/>
    <property type="match status" value="1"/>
</dbReference>
<keyword evidence="9" id="KW-1185">Reference proteome</keyword>
<evidence type="ECO:0000256" key="7">
    <source>
        <dbReference type="SAM" id="MobiDB-lite"/>
    </source>
</evidence>
<dbReference type="PANTHER" id="PTHR16288">
    <property type="entry name" value="WD40 REPEAT PROTEIN 4"/>
    <property type="match status" value="1"/>
</dbReference>
<dbReference type="SUPFAM" id="SSF50978">
    <property type="entry name" value="WD40 repeat-like"/>
    <property type="match status" value="1"/>
</dbReference>
<dbReference type="SMART" id="SM00320">
    <property type="entry name" value="WD40"/>
    <property type="match status" value="4"/>
</dbReference>
<dbReference type="OrthoDB" id="339900at2759"/>
<feature type="repeat" description="WD" evidence="6">
    <location>
        <begin position="113"/>
        <end position="154"/>
    </location>
</feature>
<comment type="caution">
    <text evidence="8">The sequence shown here is derived from an EMBL/GenBank/DDBJ whole genome shotgun (WGS) entry which is preliminary data.</text>
</comment>
<dbReference type="InterPro" id="IPR036322">
    <property type="entry name" value="WD40_repeat_dom_sf"/>
</dbReference>
<evidence type="ECO:0000256" key="3">
    <source>
        <dbReference type="ARBA" id="ARBA00022694"/>
    </source>
</evidence>
<dbReference type="InterPro" id="IPR028884">
    <property type="entry name" value="Trm82"/>
</dbReference>
<dbReference type="PROSITE" id="PS50294">
    <property type="entry name" value="WD_REPEATS_REGION"/>
    <property type="match status" value="1"/>
</dbReference>
<dbReference type="GO" id="GO:0036265">
    <property type="term" value="P:RNA (guanine-N7)-methylation"/>
    <property type="evidence" value="ECO:0007669"/>
    <property type="project" value="InterPro"/>
</dbReference>
<dbReference type="AlphaFoldDB" id="A0A834YZ98"/>
<dbReference type="EMBL" id="JABCRI010000014">
    <property type="protein sequence ID" value="KAF8394386.1"/>
    <property type="molecule type" value="Genomic_DNA"/>
</dbReference>
<evidence type="ECO:0000256" key="4">
    <source>
        <dbReference type="ARBA" id="ARBA00022737"/>
    </source>
</evidence>
<accession>A0A834YZ98</accession>
<dbReference type="InterPro" id="IPR001680">
    <property type="entry name" value="WD40_rpt"/>
</dbReference>
<keyword evidence="5" id="KW-0539">Nucleus</keyword>
<keyword evidence="3" id="KW-0819">tRNA processing</keyword>
<keyword evidence="4" id="KW-0677">Repeat</keyword>
<dbReference type="Pfam" id="PF00400">
    <property type="entry name" value="WD40"/>
    <property type="match status" value="3"/>
</dbReference>
<evidence type="ECO:0000256" key="1">
    <source>
        <dbReference type="ARBA" id="ARBA00004123"/>
    </source>
</evidence>
<dbReference type="GO" id="GO:0043527">
    <property type="term" value="C:tRNA methyltransferase complex"/>
    <property type="evidence" value="ECO:0007669"/>
    <property type="project" value="TreeGrafter"/>
</dbReference>
<dbReference type="Gene3D" id="2.130.10.10">
    <property type="entry name" value="YVTN repeat-like/Quinoprotein amine dehydrogenase"/>
    <property type="match status" value="2"/>
</dbReference>
<dbReference type="Proteomes" id="UP000655225">
    <property type="component" value="Unassembled WGS sequence"/>
</dbReference>
<reference evidence="8 9" key="1">
    <citation type="submission" date="2020-04" db="EMBL/GenBank/DDBJ databases">
        <title>Plant Genome Project.</title>
        <authorList>
            <person name="Zhang R.-G."/>
        </authorList>
    </citation>
    <scope>NUCLEOTIDE SEQUENCE [LARGE SCALE GENOMIC DNA]</scope>
    <source>
        <strain evidence="8">YNK0</strain>
        <tissue evidence="8">Leaf</tissue>
    </source>
</reference>
<keyword evidence="2 6" id="KW-0853">WD repeat</keyword>
<evidence type="ECO:0000313" key="9">
    <source>
        <dbReference type="Proteomes" id="UP000655225"/>
    </source>
</evidence>
<evidence type="ECO:0000256" key="2">
    <source>
        <dbReference type="ARBA" id="ARBA00022574"/>
    </source>
</evidence>
<dbReference type="OMA" id="SWHCIRT"/>
<evidence type="ECO:0000313" key="8">
    <source>
        <dbReference type="EMBL" id="KAF8394386.1"/>
    </source>
</evidence>
<dbReference type="GO" id="GO:0005829">
    <property type="term" value="C:cytosol"/>
    <property type="evidence" value="ECO:0007669"/>
    <property type="project" value="TreeGrafter"/>
</dbReference>
<comment type="subcellular location">
    <subcellularLocation>
        <location evidence="1">Nucleus</location>
    </subcellularLocation>
</comment>
<organism evidence="8 9">
    <name type="scientific">Tetracentron sinense</name>
    <name type="common">Spur-leaf</name>
    <dbReference type="NCBI Taxonomy" id="13715"/>
    <lineage>
        <taxon>Eukaryota</taxon>
        <taxon>Viridiplantae</taxon>
        <taxon>Streptophyta</taxon>
        <taxon>Embryophyta</taxon>
        <taxon>Tracheophyta</taxon>
        <taxon>Spermatophyta</taxon>
        <taxon>Magnoliopsida</taxon>
        <taxon>Trochodendrales</taxon>
        <taxon>Trochodendraceae</taxon>
        <taxon>Tetracentron</taxon>
    </lineage>
</organism>
<dbReference type="PROSITE" id="PS50082">
    <property type="entry name" value="WD_REPEATS_2"/>
    <property type="match status" value="2"/>
</dbReference>
<protein>
    <submittedName>
        <fullName evidence="8">Uncharacterized protein</fullName>
    </submittedName>
</protein>